<dbReference type="RefSeq" id="WP_184329835.1">
    <property type="nucleotide sequence ID" value="NZ_JACHHZ010000001.1"/>
</dbReference>
<feature type="transmembrane region" description="Helical" evidence="8">
    <location>
        <begin position="70"/>
        <end position="92"/>
    </location>
</feature>
<dbReference type="EMBL" id="JACHHZ010000001">
    <property type="protein sequence ID" value="MBB6092082.1"/>
    <property type="molecule type" value="Genomic_DNA"/>
</dbReference>
<dbReference type="Pfam" id="PF00528">
    <property type="entry name" value="BPD_transp_1"/>
    <property type="match status" value="1"/>
</dbReference>
<keyword evidence="6 8" id="KW-1133">Transmembrane helix</keyword>
<dbReference type="InterPro" id="IPR051789">
    <property type="entry name" value="Bact_Polyamine_Transport"/>
</dbReference>
<dbReference type="Gene3D" id="1.10.3720.10">
    <property type="entry name" value="MetI-like"/>
    <property type="match status" value="1"/>
</dbReference>
<dbReference type="PANTHER" id="PTHR43848">
    <property type="entry name" value="PUTRESCINE TRANSPORT SYSTEM PERMEASE PROTEIN POTI"/>
    <property type="match status" value="1"/>
</dbReference>
<organism evidence="10 11">
    <name type="scientific">Povalibacter uvarum</name>
    <dbReference type="NCBI Taxonomy" id="732238"/>
    <lineage>
        <taxon>Bacteria</taxon>
        <taxon>Pseudomonadati</taxon>
        <taxon>Pseudomonadota</taxon>
        <taxon>Gammaproteobacteria</taxon>
        <taxon>Steroidobacterales</taxon>
        <taxon>Steroidobacteraceae</taxon>
        <taxon>Povalibacter</taxon>
    </lineage>
</organism>
<keyword evidence="7 8" id="KW-0472">Membrane</keyword>
<name>A0A841HIU8_9GAMM</name>
<feature type="transmembrane region" description="Helical" evidence="8">
    <location>
        <begin position="192"/>
        <end position="216"/>
    </location>
</feature>
<protein>
    <submittedName>
        <fullName evidence="10">Putative spermidine/putrescine transport system permease protein</fullName>
    </submittedName>
</protein>
<accession>A0A841HIU8</accession>
<feature type="transmembrane region" description="Helical" evidence="8">
    <location>
        <begin position="136"/>
        <end position="155"/>
    </location>
</feature>
<evidence type="ECO:0000256" key="1">
    <source>
        <dbReference type="ARBA" id="ARBA00004651"/>
    </source>
</evidence>
<evidence type="ECO:0000256" key="4">
    <source>
        <dbReference type="ARBA" id="ARBA00022475"/>
    </source>
</evidence>
<feature type="domain" description="ABC transmembrane type-1" evidence="9">
    <location>
        <begin position="68"/>
        <end position="256"/>
    </location>
</feature>
<dbReference type="SUPFAM" id="SSF161098">
    <property type="entry name" value="MetI-like"/>
    <property type="match status" value="1"/>
</dbReference>
<feature type="transmembrane region" description="Helical" evidence="8">
    <location>
        <begin position="236"/>
        <end position="259"/>
    </location>
</feature>
<feature type="transmembrane region" description="Helical" evidence="8">
    <location>
        <begin position="104"/>
        <end position="130"/>
    </location>
</feature>
<evidence type="ECO:0000256" key="3">
    <source>
        <dbReference type="ARBA" id="ARBA00022448"/>
    </source>
</evidence>
<dbReference type="AlphaFoldDB" id="A0A841HIU8"/>
<keyword evidence="5 8" id="KW-0812">Transmembrane</keyword>
<dbReference type="PANTHER" id="PTHR43848:SF2">
    <property type="entry name" value="PUTRESCINE TRANSPORT SYSTEM PERMEASE PROTEIN POTI"/>
    <property type="match status" value="1"/>
</dbReference>
<dbReference type="GO" id="GO:0055085">
    <property type="term" value="P:transmembrane transport"/>
    <property type="evidence" value="ECO:0007669"/>
    <property type="project" value="InterPro"/>
</dbReference>
<evidence type="ECO:0000256" key="7">
    <source>
        <dbReference type="ARBA" id="ARBA00023136"/>
    </source>
</evidence>
<dbReference type="PROSITE" id="PS50928">
    <property type="entry name" value="ABC_TM1"/>
    <property type="match status" value="1"/>
</dbReference>
<evidence type="ECO:0000256" key="6">
    <source>
        <dbReference type="ARBA" id="ARBA00022989"/>
    </source>
</evidence>
<dbReference type="Proteomes" id="UP000588068">
    <property type="component" value="Unassembled WGS sequence"/>
</dbReference>
<keyword evidence="3 8" id="KW-0813">Transport</keyword>
<sequence>MSRSALNRPSLGTRIGAFVGLAFLNVPVLVIILYAFTTDDRTYAFPLPGVTLRWFEAALARSDIWAAMRLSLSVAALATLLAMILGSLTALAMSRSRFWGKEAITFMLVLPIALPGIVTGLALLAAIKAARIDPGFWTIVVGHTTFCVVIVYNNFVARLRRMPQNWIEASMDLGADGFQTFRHIVLPHAATALLAGGMLAFALSFDEIIVTLFTAGHERTLPIWFFNELFRPRERPITNVVAVVVMIVTLIPILLAYYLTRPTEERS</sequence>
<dbReference type="InterPro" id="IPR000515">
    <property type="entry name" value="MetI-like"/>
</dbReference>
<evidence type="ECO:0000313" key="11">
    <source>
        <dbReference type="Proteomes" id="UP000588068"/>
    </source>
</evidence>
<reference evidence="10 11" key="1">
    <citation type="submission" date="2020-08" db="EMBL/GenBank/DDBJ databases">
        <title>Genomic Encyclopedia of Type Strains, Phase IV (KMG-IV): sequencing the most valuable type-strain genomes for metagenomic binning, comparative biology and taxonomic classification.</title>
        <authorList>
            <person name="Goeker M."/>
        </authorList>
    </citation>
    <scope>NUCLEOTIDE SEQUENCE [LARGE SCALE GENOMIC DNA]</scope>
    <source>
        <strain evidence="10 11">DSM 26723</strain>
    </source>
</reference>
<evidence type="ECO:0000256" key="2">
    <source>
        <dbReference type="ARBA" id="ARBA00007069"/>
    </source>
</evidence>
<feature type="transmembrane region" description="Helical" evidence="8">
    <location>
        <begin position="12"/>
        <end position="36"/>
    </location>
</feature>
<gene>
    <name evidence="10" type="ORF">HNQ60_000928</name>
</gene>
<comment type="caution">
    <text evidence="10">The sequence shown here is derived from an EMBL/GenBank/DDBJ whole genome shotgun (WGS) entry which is preliminary data.</text>
</comment>
<comment type="subcellular location">
    <subcellularLocation>
        <location evidence="1 8">Cell membrane</location>
        <topology evidence="1 8">Multi-pass membrane protein</topology>
    </subcellularLocation>
</comment>
<proteinExistence type="inferred from homology"/>
<dbReference type="GO" id="GO:0005886">
    <property type="term" value="C:plasma membrane"/>
    <property type="evidence" value="ECO:0007669"/>
    <property type="project" value="UniProtKB-SubCell"/>
</dbReference>
<evidence type="ECO:0000259" key="9">
    <source>
        <dbReference type="PROSITE" id="PS50928"/>
    </source>
</evidence>
<keyword evidence="4" id="KW-1003">Cell membrane</keyword>
<comment type="similarity">
    <text evidence="2">Belongs to the binding-protein-dependent transport system permease family. CysTW subfamily.</text>
</comment>
<evidence type="ECO:0000313" key="10">
    <source>
        <dbReference type="EMBL" id="MBB6092082.1"/>
    </source>
</evidence>
<evidence type="ECO:0000256" key="5">
    <source>
        <dbReference type="ARBA" id="ARBA00022692"/>
    </source>
</evidence>
<keyword evidence="11" id="KW-1185">Reference proteome</keyword>
<dbReference type="InterPro" id="IPR035906">
    <property type="entry name" value="MetI-like_sf"/>
</dbReference>
<evidence type="ECO:0000256" key="8">
    <source>
        <dbReference type="RuleBase" id="RU363032"/>
    </source>
</evidence>
<dbReference type="CDD" id="cd06261">
    <property type="entry name" value="TM_PBP2"/>
    <property type="match status" value="1"/>
</dbReference>